<evidence type="ECO:0000256" key="5">
    <source>
        <dbReference type="ARBA" id="ARBA00023136"/>
    </source>
</evidence>
<name>A0A4V1IUK8_9FUNG</name>
<feature type="transmembrane region" description="Helical" evidence="6">
    <location>
        <begin position="245"/>
        <end position="263"/>
    </location>
</feature>
<evidence type="ECO:0000256" key="3">
    <source>
        <dbReference type="ARBA" id="ARBA00022692"/>
    </source>
</evidence>
<dbReference type="GO" id="GO:0016020">
    <property type="term" value="C:membrane"/>
    <property type="evidence" value="ECO:0007669"/>
    <property type="project" value="UniProtKB-SubCell"/>
</dbReference>
<evidence type="ECO:0000256" key="1">
    <source>
        <dbReference type="ARBA" id="ARBA00004141"/>
    </source>
</evidence>
<feature type="transmembrane region" description="Helical" evidence="6">
    <location>
        <begin position="296"/>
        <end position="314"/>
    </location>
</feature>
<dbReference type="InterPro" id="IPR043216">
    <property type="entry name" value="PAP-like"/>
</dbReference>
<evidence type="ECO:0000313" key="8">
    <source>
        <dbReference type="EMBL" id="RKP00909.1"/>
    </source>
</evidence>
<dbReference type="PANTHER" id="PTHR10165:SF35">
    <property type="entry name" value="RE23632P"/>
    <property type="match status" value="1"/>
</dbReference>
<dbReference type="GO" id="GO:0046839">
    <property type="term" value="P:phospholipid dephosphorylation"/>
    <property type="evidence" value="ECO:0007669"/>
    <property type="project" value="TreeGrafter"/>
</dbReference>
<dbReference type="CDD" id="cd03390">
    <property type="entry name" value="PAP2_containing_1_like"/>
    <property type="match status" value="1"/>
</dbReference>
<dbReference type="OrthoDB" id="10030083at2759"/>
<organism evidence="8 9">
    <name type="scientific">Caulochytrium protostelioides</name>
    <dbReference type="NCBI Taxonomy" id="1555241"/>
    <lineage>
        <taxon>Eukaryota</taxon>
        <taxon>Fungi</taxon>
        <taxon>Fungi incertae sedis</taxon>
        <taxon>Chytridiomycota</taxon>
        <taxon>Chytridiomycota incertae sedis</taxon>
        <taxon>Chytridiomycetes</taxon>
        <taxon>Caulochytriales</taxon>
        <taxon>Caulochytriaceae</taxon>
        <taxon>Caulochytrium</taxon>
    </lineage>
</organism>
<feature type="transmembrane region" description="Helical" evidence="6">
    <location>
        <begin position="27"/>
        <end position="54"/>
    </location>
</feature>
<dbReference type="EMBL" id="ML014193">
    <property type="protein sequence ID" value="RKP00909.1"/>
    <property type="molecule type" value="Genomic_DNA"/>
</dbReference>
<dbReference type="GO" id="GO:0006644">
    <property type="term" value="P:phospholipid metabolic process"/>
    <property type="evidence" value="ECO:0007669"/>
    <property type="project" value="InterPro"/>
</dbReference>
<evidence type="ECO:0000313" key="9">
    <source>
        <dbReference type="Proteomes" id="UP000274922"/>
    </source>
</evidence>
<keyword evidence="9" id="KW-1185">Reference proteome</keyword>
<dbReference type="Pfam" id="PF01569">
    <property type="entry name" value="PAP2"/>
    <property type="match status" value="1"/>
</dbReference>
<reference evidence="9" key="1">
    <citation type="journal article" date="2018" name="Nat. Microbiol.">
        <title>Leveraging single-cell genomics to expand the fungal tree of life.</title>
        <authorList>
            <person name="Ahrendt S.R."/>
            <person name="Quandt C.A."/>
            <person name="Ciobanu D."/>
            <person name="Clum A."/>
            <person name="Salamov A."/>
            <person name="Andreopoulos B."/>
            <person name="Cheng J.F."/>
            <person name="Woyke T."/>
            <person name="Pelin A."/>
            <person name="Henrissat B."/>
            <person name="Reynolds N.K."/>
            <person name="Benny G.L."/>
            <person name="Smith M.E."/>
            <person name="James T.Y."/>
            <person name="Grigoriev I.V."/>
        </authorList>
    </citation>
    <scope>NUCLEOTIDE SEQUENCE [LARGE SCALE GENOMIC DNA]</scope>
    <source>
        <strain evidence="9">ATCC 52028</strain>
    </source>
</reference>
<dbReference type="PANTHER" id="PTHR10165">
    <property type="entry name" value="LIPID PHOSPHATE PHOSPHATASE"/>
    <property type="match status" value="1"/>
</dbReference>
<accession>A0A4V1IUK8</accession>
<evidence type="ECO:0000259" key="7">
    <source>
        <dbReference type="SMART" id="SM00014"/>
    </source>
</evidence>
<feature type="transmembrane region" description="Helical" evidence="6">
    <location>
        <begin position="181"/>
        <end position="204"/>
    </location>
</feature>
<evidence type="ECO:0000256" key="4">
    <source>
        <dbReference type="ARBA" id="ARBA00022989"/>
    </source>
</evidence>
<sequence length="375" mass="41589">MPGPTAHVDYHGHASEAMMRPRFRPGLFWAVNYLVDYAVVLVLAVVWGTVIIRLTPAQRSFDPRDPTGSISWKNQPDIVSNQALFQISIYVPLVTYLIYQAGLYALVRTRVVVHPCEYVRASMQPLLLGSDEDEDGRLGVGGNDRIEQLGEPSSAVDGAIHARIHRFAQSPAMYALLESHVYLLAFMASFWFNVCITDLLKVFAGRLRPDFLDRCQWSDLHHACTGDPRVIMEGRRSWPSGHSSIAFSTLGFLALFLAAKGGLLRPPVTPAPHATPATHIADARWTPLTPWVKGRVWPFVVAVAPLLVAGYIAISRTVQHIHHPTDVISGSLLGFTIATLAFRNYFTWDGTPRSPLVHLDDDGSDYTRLHDADHA</sequence>
<dbReference type="InterPro" id="IPR036938">
    <property type="entry name" value="PAP2/HPO_sf"/>
</dbReference>
<keyword evidence="4 6" id="KW-1133">Transmembrane helix</keyword>
<dbReference type="SMART" id="SM00014">
    <property type="entry name" value="acidPPc"/>
    <property type="match status" value="1"/>
</dbReference>
<protein>
    <recommendedName>
        <fullName evidence="7">Phosphatidic acid phosphatase type 2/haloperoxidase domain-containing protein</fullName>
    </recommendedName>
</protein>
<dbReference type="Gene3D" id="1.20.144.10">
    <property type="entry name" value="Phosphatidic acid phosphatase type 2/haloperoxidase"/>
    <property type="match status" value="1"/>
</dbReference>
<feature type="transmembrane region" description="Helical" evidence="6">
    <location>
        <begin position="326"/>
        <end position="346"/>
    </location>
</feature>
<keyword evidence="3 6" id="KW-0812">Transmembrane</keyword>
<dbReference type="Proteomes" id="UP000274922">
    <property type="component" value="Unassembled WGS sequence"/>
</dbReference>
<gene>
    <name evidence="8" type="ORF">CXG81DRAFT_26397</name>
</gene>
<evidence type="ECO:0000256" key="6">
    <source>
        <dbReference type="SAM" id="Phobius"/>
    </source>
</evidence>
<proteinExistence type="inferred from homology"/>
<comment type="subcellular location">
    <subcellularLocation>
        <location evidence="1">Membrane</location>
        <topology evidence="1">Multi-pass membrane protein</topology>
    </subcellularLocation>
</comment>
<dbReference type="GO" id="GO:0008195">
    <property type="term" value="F:phosphatidate phosphatase activity"/>
    <property type="evidence" value="ECO:0007669"/>
    <property type="project" value="TreeGrafter"/>
</dbReference>
<comment type="similarity">
    <text evidence="2">Belongs to the PA-phosphatase related phosphoesterase family.</text>
</comment>
<evidence type="ECO:0000256" key="2">
    <source>
        <dbReference type="ARBA" id="ARBA00008816"/>
    </source>
</evidence>
<feature type="domain" description="Phosphatidic acid phosphatase type 2/haloperoxidase" evidence="7">
    <location>
        <begin position="181"/>
        <end position="342"/>
    </location>
</feature>
<keyword evidence="5 6" id="KW-0472">Membrane</keyword>
<feature type="transmembrane region" description="Helical" evidence="6">
    <location>
        <begin position="83"/>
        <end position="107"/>
    </location>
</feature>
<dbReference type="InterPro" id="IPR000326">
    <property type="entry name" value="PAP2/HPO"/>
</dbReference>
<dbReference type="SUPFAM" id="SSF48317">
    <property type="entry name" value="Acid phosphatase/Vanadium-dependent haloperoxidase"/>
    <property type="match status" value="1"/>
</dbReference>
<dbReference type="STRING" id="1555241.A0A4V1IUK8"/>
<dbReference type="AlphaFoldDB" id="A0A4V1IUK8"/>